<dbReference type="InterPro" id="IPR035952">
    <property type="entry name" value="Rhomboid-like_sf"/>
</dbReference>
<evidence type="ECO:0000256" key="5">
    <source>
        <dbReference type="ARBA" id="ARBA00023136"/>
    </source>
</evidence>
<feature type="transmembrane region" description="Helical" evidence="7">
    <location>
        <begin position="270"/>
        <end position="289"/>
    </location>
</feature>
<dbReference type="Pfam" id="PF09924">
    <property type="entry name" value="LPG_synthase_C"/>
    <property type="match status" value="1"/>
</dbReference>
<name>A0AB39TNH7_9ACTN</name>
<evidence type="ECO:0000313" key="9">
    <source>
        <dbReference type="EMBL" id="XDQ80743.1"/>
    </source>
</evidence>
<keyword evidence="2" id="KW-1003">Cell membrane</keyword>
<organism evidence="9">
    <name type="scientific">Streptomyces sp. Y1</name>
    <dbReference type="NCBI Taxonomy" id="3238634"/>
    <lineage>
        <taxon>Bacteria</taxon>
        <taxon>Bacillati</taxon>
        <taxon>Actinomycetota</taxon>
        <taxon>Actinomycetes</taxon>
        <taxon>Kitasatosporales</taxon>
        <taxon>Streptomycetaceae</taxon>
        <taxon>Streptomyces</taxon>
    </lineage>
</organism>
<evidence type="ECO:0000256" key="1">
    <source>
        <dbReference type="ARBA" id="ARBA00004651"/>
    </source>
</evidence>
<feature type="transmembrane region" description="Helical" evidence="7">
    <location>
        <begin position="64"/>
        <end position="83"/>
    </location>
</feature>
<feature type="transmembrane region" description="Helical" evidence="7">
    <location>
        <begin position="117"/>
        <end position="138"/>
    </location>
</feature>
<feature type="transmembrane region" description="Helical" evidence="7">
    <location>
        <begin position="188"/>
        <end position="207"/>
    </location>
</feature>
<dbReference type="InterPro" id="IPR051211">
    <property type="entry name" value="PG_lysyltransferase"/>
</dbReference>
<dbReference type="RefSeq" id="WP_369183924.1">
    <property type="nucleotide sequence ID" value="NZ_CP163445.1"/>
</dbReference>
<dbReference type="PANTHER" id="PTHR34697">
    <property type="entry name" value="PHOSPHATIDYLGLYCEROL LYSYLTRANSFERASE"/>
    <property type="match status" value="1"/>
</dbReference>
<keyword evidence="5 7" id="KW-0472">Membrane</keyword>
<dbReference type="PANTHER" id="PTHR34697:SF2">
    <property type="entry name" value="PHOSPHATIDYLGLYCEROL LYSYLTRANSFERASE"/>
    <property type="match status" value="1"/>
</dbReference>
<accession>A0AB39TNH7</accession>
<dbReference type="SUPFAM" id="SSF144091">
    <property type="entry name" value="Rhomboid-like"/>
    <property type="match status" value="1"/>
</dbReference>
<dbReference type="InterPro" id="IPR046862">
    <property type="entry name" value="Rhomboid_2"/>
</dbReference>
<comment type="subcellular location">
    <subcellularLocation>
        <location evidence="1">Cell membrane</location>
        <topology evidence="1">Multi-pass membrane protein</topology>
    </subcellularLocation>
</comment>
<dbReference type="AlphaFoldDB" id="A0AB39TNH7"/>
<evidence type="ECO:0000256" key="3">
    <source>
        <dbReference type="ARBA" id="ARBA00022692"/>
    </source>
</evidence>
<keyword evidence="4 7" id="KW-1133">Transmembrane helix</keyword>
<feature type="transmembrane region" description="Helical" evidence="7">
    <location>
        <begin position="363"/>
        <end position="383"/>
    </location>
</feature>
<gene>
    <name evidence="9" type="ORF">AB2U05_20865</name>
</gene>
<feature type="domain" description="Phosphatidylglycerol lysyltransferase C-terminal" evidence="8">
    <location>
        <begin position="531"/>
        <end position="830"/>
    </location>
</feature>
<evidence type="ECO:0000256" key="4">
    <source>
        <dbReference type="ARBA" id="ARBA00022989"/>
    </source>
</evidence>
<evidence type="ECO:0000256" key="2">
    <source>
        <dbReference type="ARBA" id="ARBA00022475"/>
    </source>
</evidence>
<evidence type="ECO:0000259" key="8">
    <source>
        <dbReference type="Pfam" id="PF09924"/>
    </source>
</evidence>
<dbReference type="EMBL" id="CP163445">
    <property type="protein sequence ID" value="XDQ80743.1"/>
    <property type="molecule type" value="Genomic_DNA"/>
</dbReference>
<evidence type="ECO:0000256" key="6">
    <source>
        <dbReference type="SAM" id="MobiDB-lite"/>
    </source>
</evidence>
<protein>
    <submittedName>
        <fullName evidence="9">Bifunctional lysylphosphatidylglycerol flippase/synthetase MprF</fullName>
    </submittedName>
</protein>
<feature type="transmembrane region" description="Helical" evidence="7">
    <location>
        <begin position="395"/>
        <end position="413"/>
    </location>
</feature>
<dbReference type="GO" id="GO:0005886">
    <property type="term" value="C:plasma membrane"/>
    <property type="evidence" value="ECO:0007669"/>
    <property type="project" value="UniProtKB-SubCell"/>
</dbReference>
<evidence type="ECO:0000256" key="7">
    <source>
        <dbReference type="SAM" id="Phobius"/>
    </source>
</evidence>
<sequence length="865" mass="92944">MAGAADRTGQVIGLRTAPAAERSGHAERVPTPREADTDPAPVTRTAEPRPQRVRRAARALGARLRAAPLTLALLVGLWALGAATHSLPHGPSAHLLARTGVGADTLAAGRWWTPLSSLLWCSGIGSYVFSSLLLLLVGPTAERRLGRLRTLAVLAGGQVVGTLAGTALVAAGSAAGEQWTASVADQTSVGPGVGLFALAGVLGYRLTVLWRRRLHLLVLLLPLVMTLYVGHLQSVQRCAAALVGLGAGALLSRGRPNLVGRRSSHTETRVLVALCLVAAAFGPLIASLYDNASGPFNTFSELYFSHRLGPDEVADFCAMSAHDCARAHAVERIFDTPGRMMAALFPGLLLVLAEGLRRGLRFAWRITVATELLWVALLGWLYLDAGPVDRDVVQYFVEAMLLPLLTTALLLATRQRFRLRLPGRSVRRLGLLVGGAALASAAAYVGLGRLVANQFEPGAGVSGLIDGLPAQFLPPAYNDLLPDYPIAVGPVARFLETYCGLAFWVVALGALLSAFRRPVLHTDADAAARARALLAEHGGGTLSFITTWDGNHYWFDESGRAAVAYRVLGTVALTTGDPFGAPEDRAGAVLGFARYCDARGWTPCFYSVSPQTRDAAGQLGWRSVQVAEDTVVALPELAFTGKKWQDIRTALNKAGKQGITAEWWAYHEAPLALKDQIRAISEEWVSEKGLPEMGFTLGGLEELDDPDVRVLVAVDEQRTVHGLTSWMPVYEDGVPVGWTLDFMRRRSEGFRGVSEFLIASAALGFKEEGARFLSLSGAPLARTGQDEEPTGLQRMLDWMGRVLEPVYGFRSLLAFKAKFQPEYRPMYMSYPDPAALPAITRAIGKAYLPHLTAAQGVRLMRRLSG</sequence>
<keyword evidence="3 7" id="KW-0812">Transmembrane</keyword>
<feature type="transmembrane region" description="Helical" evidence="7">
    <location>
        <begin position="425"/>
        <end position="447"/>
    </location>
</feature>
<dbReference type="GO" id="GO:0016755">
    <property type="term" value="F:aminoacyltransferase activity"/>
    <property type="evidence" value="ECO:0007669"/>
    <property type="project" value="TreeGrafter"/>
</dbReference>
<dbReference type="InterPro" id="IPR024320">
    <property type="entry name" value="LPG_synthase_C"/>
</dbReference>
<feature type="transmembrane region" description="Helical" evidence="7">
    <location>
        <begin position="214"/>
        <end position="233"/>
    </location>
</feature>
<dbReference type="GO" id="GO:0055091">
    <property type="term" value="P:phospholipid homeostasis"/>
    <property type="evidence" value="ECO:0007669"/>
    <property type="project" value="TreeGrafter"/>
</dbReference>
<feature type="compositionally biased region" description="Basic and acidic residues" evidence="6">
    <location>
        <begin position="22"/>
        <end position="36"/>
    </location>
</feature>
<dbReference type="Pfam" id="PF20401">
    <property type="entry name" value="Rhomboid_2"/>
    <property type="match status" value="1"/>
</dbReference>
<proteinExistence type="predicted"/>
<feature type="transmembrane region" description="Helical" evidence="7">
    <location>
        <begin position="150"/>
        <end position="176"/>
    </location>
</feature>
<dbReference type="Gene3D" id="1.20.1540.10">
    <property type="entry name" value="Rhomboid-like"/>
    <property type="match status" value="1"/>
</dbReference>
<feature type="region of interest" description="Disordered" evidence="6">
    <location>
        <begin position="1"/>
        <end position="53"/>
    </location>
</feature>
<reference evidence="9" key="1">
    <citation type="submission" date="2024-07" db="EMBL/GenBank/DDBJ databases">
        <authorList>
            <person name="Yu S.T."/>
        </authorList>
    </citation>
    <scope>NUCLEOTIDE SEQUENCE</scope>
    <source>
        <strain evidence="9">Y1</strain>
    </source>
</reference>